<evidence type="ECO:0000256" key="1">
    <source>
        <dbReference type="SAM" id="MobiDB-lite"/>
    </source>
</evidence>
<feature type="region of interest" description="Disordered" evidence="1">
    <location>
        <begin position="1"/>
        <end position="28"/>
    </location>
</feature>
<dbReference type="Proteomes" id="UP001266305">
    <property type="component" value="Unassembled WGS sequence"/>
</dbReference>
<reference evidence="2 3" key="1">
    <citation type="submission" date="2023-05" db="EMBL/GenBank/DDBJ databases">
        <title>B98-5 Cell Line De Novo Hybrid Assembly: An Optical Mapping Approach.</title>
        <authorList>
            <person name="Kananen K."/>
            <person name="Auerbach J.A."/>
            <person name="Kautto E."/>
            <person name="Blachly J.S."/>
        </authorList>
    </citation>
    <scope>NUCLEOTIDE SEQUENCE [LARGE SCALE GENOMIC DNA]</scope>
    <source>
        <strain evidence="2">B95-8</strain>
        <tissue evidence="2">Cell line</tissue>
    </source>
</reference>
<protein>
    <submittedName>
        <fullName evidence="2">Uncharacterized protein</fullName>
    </submittedName>
</protein>
<proteinExistence type="predicted"/>
<evidence type="ECO:0000313" key="2">
    <source>
        <dbReference type="EMBL" id="KAK2092124.1"/>
    </source>
</evidence>
<keyword evidence="3" id="KW-1185">Reference proteome</keyword>
<comment type="caution">
    <text evidence="2">The sequence shown here is derived from an EMBL/GenBank/DDBJ whole genome shotgun (WGS) entry which is preliminary data.</text>
</comment>
<dbReference type="EMBL" id="JASSZA010000015">
    <property type="protein sequence ID" value="KAK2092124.1"/>
    <property type="molecule type" value="Genomic_DNA"/>
</dbReference>
<organism evidence="2 3">
    <name type="scientific">Saguinus oedipus</name>
    <name type="common">Cotton-top tamarin</name>
    <name type="synonym">Oedipomidas oedipus</name>
    <dbReference type="NCBI Taxonomy" id="9490"/>
    <lineage>
        <taxon>Eukaryota</taxon>
        <taxon>Metazoa</taxon>
        <taxon>Chordata</taxon>
        <taxon>Craniata</taxon>
        <taxon>Vertebrata</taxon>
        <taxon>Euteleostomi</taxon>
        <taxon>Mammalia</taxon>
        <taxon>Eutheria</taxon>
        <taxon>Euarchontoglires</taxon>
        <taxon>Primates</taxon>
        <taxon>Haplorrhini</taxon>
        <taxon>Platyrrhini</taxon>
        <taxon>Cebidae</taxon>
        <taxon>Callitrichinae</taxon>
        <taxon>Saguinus</taxon>
    </lineage>
</organism>
<name>A0ABQ9U5Q4_SAGOE</name>
<evidence type="ECO:0000313" key="3">
    <source>
        <dbReference type="Proteomes" id="UP001266305"/>
    </source>
</evidence>
<gene>
    <name evidence="2" type="ORF">P7K49_028652</name>
</gene>
<accession>A0ABQ9U5Q4</accession>
<sequence length="215" mass="23244">MSSQGNKAPGERERGPHRQTQLLTPGVLVNIHQRQRSLRPTLLPKSPHQASSGTDDSALAWFLSLPDHLTVRPLHGREVPEASCTLDVVSAARGRRLQDVLEKGTRTKQMFTKHGGQKSAKGRVQPSLDYLAQLVPQFPHGSKSAETCGYPLPPAIAGDARIQRLLQGSMELALPYSVGASSHPLKPPVTDLHSSGQTEGNPLLSLLLLSSLQNE</sequence>